<dbReference type="PANTHER" id="PTHR47964">
    <property type="entry name" value="ATP-DEPENDENT DNA HELICASE HOMOLOG RECG, CHLOROPLASTIC"/>
    <property type="match status" value="1"/>
</dbReference>
<dbReference type="Gene3D" id="3.30.2060.10">
    <property type="entry name" value="Penicillin-binding protein 1b domain"/>
    <property type="match status" value="1"/>
</dbReference>
<dbReference type="Pfam" id="PF00270">
    <property type="entry name" value="DEAD"/>
    <property type="match status" value="1"/>
</dbReference>
<comment type="similarity">
    <text evidence="9">In the C-terminal section; belongs to the helicase family. RecG subfamily.</text>
</comment>
<dbReference type="HAMAP" id="MF_00969">
    <property type="entry name" value="TRCF"/>
    <property type="match status" value="1"/>
</dbReference>
<proteinExistence type="inferred from homology"/>
<keyword evidence="1 9" id="KW-0963">Cytoplasm</keyword>
<dbReference type="Pfam" id="PF17757">
    <property type="entry name" value="UvrB_inter"/>
    <property type="match status" value="1"/>
</dbReference>
<protein>
    <recommendedName>
        <fullName evidence="9">Transcription-repair-coupling factor</fullName>
        <shortName evidence="9">TRCF</shortName>
        <ecNumber evidence="9">3.6.4.-</ecNumber>
    </recommendedName>
</protein>
<evidence type="ECO:0000256" key="2">
    <source>
        <dbReference type="ARBA" id="ARBA00022741"/>
    </source>
</evidence>
<sequence>MPENYRYSLPPKAGEQRLLGELTGAACAVECAEIVERHTGLVVLIAPDMQNALRLRDEIQQFTDQHVTTLPDWETLPYDSFSPHQEIISTRLSTLYQLPNMTRGVLILPVNTLMQRVCPHSFLHGHALVLKKGQRLSRDKLRSQLEQAGYRSVDQVMEHGEYATRGALLDLFPMGSEEPYRIDFFDDEIDSLRLFDVDTQRTLNEVPHINLLPAHEFPTDKTAIELFRSQWREQFEVRRDAEHIYQQVSKSVWPAGIEYWQPLFFSEPLPSLFSYFPNNTLIVNTGNIEQSAERFWQDIQQRFESRRVDPMRPLLPSDSLWLRVDGLFTELKAWPRVQLRTDTLPEKAANVNLAYLPLPDLAIQHQQKSPLDALRRFIEQFDGQIVFSVESEGRRETLQELLARIKLNPKLINTLEQAQDRGAYLIIGASEHGFIDTLRQRALICESDLLGERVSRRRQDSRRTINTDTLIRNLAELRPGQPVVHLEHGVGRYAGLTTLEAGGIKAEYLILTYASEDKLYVPVSSLHLISRYAGGADENAPLHKLGGDAWSRARQKAAERVRDVAAELLDIYAQRAAKSGFAFKHDKTQYQLFCESFPFETTPDQAQAINAVLSDMCQPLAMDRLVCGDVGFGKTEVAMRAAFLAVENHKQVAVLVPTTLLAQQHFDNFRDRFANWPVKIEMISRFRSAREQTQVLEETQEGKVDILIGTHKLLQSDVHWRDLGLLIVDEEHRFGVRHKERIKAMRADVDILTLTATPIPRTLNMAMSGMRDLSIIATPPARRLAVKTFVREYDNLVVREAILRETLRGGQVYYLYNDVENIEKAAQRLAELVPEARIAIGHGQMRERELERVMNDFHHQRFNVLVCTTIIETGIDIPSANTIIIERADHFGLAQLHQLRGRVGRSHHQAYAYLLTPNPKAMSTDAQKRLEAIASLEDLGAGFALATHDLEIRGAGELLGDDQSGQMTSVGFSLYMELLESAVDALKAGREPSLEDLINSQTDVELRLPALLPDDFIPDVNTRLSLYKRIASAKTATELDELKVELIDRFGLLPDASRYLLQVAALRQQAQALGIRRIEGNEKGGFIEFGEQNRVDPTHLIGLLQRDPGTYRLDGPTRLKFMKDLSDRPQRIEFIGTLLGNMAQHTLAA</sequence>
<dbReference type="InterPro" id="IPR003711">
    <property type="entry name" value="CarD-like/TRCF_RID"/>
</dbReference>
<dbReference type="InterPro" id="IPR036101">
    <property type="entry name" value="CarD-like/TRCF_RID_sf"/>
</dbReference>
<dbReference type="InterPro" id="IPR011545">
    <property type="entry name" value="DEAD/DEAH_box_helicase_dom"/>
</dbReference>
<evidence type="ECO:0000256" key="3">
    <source>
        <dbReference type="ARBA" id="ARBA00022763"/>
    </source>
</evidence>
<name>A0ABX6L8A7_9GAMM</name>
<dbReference type="Pfam" id="PF21132">
    <property type="entry name" value="MFD_D3"/>
    <property type="match status" value="1"/>
</dbReference>
<dbReference type="InterPro" id="IPR027417">
    <property type="entry name" value="P-loop_NTPase"/>
</dbReference>
<keyword evidence="2 9" id="KW-0547">Nucleotide-binding</keyword>
<dbReference type="SMART" id="SM00982">
    <property type="entry name" value="TRCF"/>
    <property type="match status" value="1"/>
</dbReference>
<dbReference type="InterPro" id="IPR005118">
    <property type="entry name" value="TRCF_C"/>
</dbReference>
<dbReference type="InterPro" id="IPR047112">
    <property type="entry name" value="RecG/Mfd"/>
</dbReference>
<evidence type="ECO:0000256" key="7">
    <source>
        <dbReference type="ARBA" id="ARBA00023125"/>
    </source>
</evidence>
<dbReference type="Gene3D" id="2.40.10.170">
    <property type="match status" value="1"/>
</dbReference>
<dbReference type="InterPro" id="IPR004576">
    <property type="entry name" value="Mfd"/>
</dbReference>
<dbReference type="SUPFAM" id="SSF141259">
    <property type="entry name" value="CarD-like"/>
    <property type="match status" value="1"/>
</dbReference>
<evidence type="ECO:0000256" key="8">
    <source>
        <dbReference type="ARBA" id="ARBA00023204"/>
    </source>
</evidence>
<evidence type="ECO:0000313" key="12">
    <source>
        <dbReference type="EMBL" id="QJA22512.1"/>
    </source>
</evidence>
<dbReference type="CDD" id="cd17991">
    <property type="entry name" value="DEXHc_TRCF"/>
    <property type="match status" value="1"/>
</dbReference>
<dbReference type="Gene3D" id="3.40.50.11180">
    <property type="match status" value="1"/>
</dbReference>
<evidence type="ECO:0000256" key="9">
    <source>
        <dbReference type="HAMAP-Rule" id="MF_00969"/>
    </source>
</evidence>
<dbReference type="SMART" id="SM01058">
    <property type="entry name" value="CarD_TRCF"/>
    <property type="match status" value="1"/>
</dbReference>
<accession>A0ABX6L8A7</accession>
<dbReference type="Pfam" id="PF02559">
    <property type="entry name" value="CarD_TRCF_RID"/>
    <property type="match status" value="1"/>
</dbReference>
<keyword evidence="13" id="KW-1185">Reference proteome</keyword>
<reference evidence="12 13" key="1">
    <citation type="submission" date="2019-04" db="EMBL/GenBank/DDBJ databases">
        <title>Whole Genome Sequencing of Pectobacterium punjabense SS95.</title>
        <authorList>
            <person name="Sarfraz S."/>
            <person name="Oulghazi S."/>
            <person name="Roques C."/>
            <person name="Vandecasteele C."/>
            <person name="Faure D."/>
        </authorList>
    </citation>
    <scope>NUCLEOTIDE SEQUENCE [LARGE SCALE GENOMIC DNA]</scope>
    <source>
        <strain evidence="12 13">SS95</strain>
    </source>
</reference>
<dbReference type="Gene3D" id="3.40.50.11140">
    <property type="match status" value="1"/>
</dbReference>
<evidence type="ECO:0000259" key="10">
    <source>
        <dbReference type="PROSITE" id="PS51192"/>
    </source>
</evidence>
<dbReference type="NCBIfam" id="NF007966">
    <property type="entry name" value="PRK10689.1"/>
    <property type="match status" value="1"/>
</dbReference>
<dbReference type="InterPro" id="IPR041471">
    <property type="entry name" value="UvrB_inter"/>
</dbReference>
<dbReference type="Pfam" id="PF03461">
    <property type="entry name" value="TRCF"/>
    <property type="match status" value="1"/>
</dbReference>
<gene>
    <name evidence="9" type="primary">mfd</name>
    <name evidence="12" type="ORF">E2566_12880</name>
</gene>
<keyword evidence="4 9" id="KW-0378">Hydrolase</keyword>
<dbReference type="PANTHER" id="PTHR47964:SF1">
    <property type="entry name" value="ATP-DEPENDENT DNA HELICASE HOMOLOG RECG, CHLOROPLASTIC"/>
    <property type="match status" value="1"/>
</dbReference>
<keyword evidence="6 9" id="KW-0067">ATP-binding</keyword>
<keyword evidence="3 9" id="KW-0227">DNA damage</keyword>
<evidence type="ECO:0000256" key="4">
    <source>
        <dbReference type="ARBA" id="ARBA00022801"/>
    </source>
</evidence>
<comment type="function">
    <text evidence="9">Couples transcription and DNA repair by recognizing RNA polymerase (RNAP) stalled at DNA lesions. Mediates ATP-dependent release of RNAP and its truncated transcript from the DNA, and recruitment of nucleotide excision repair machinery to the damaged site.</text>
</comment>
<dbReference type="Gene3D" id="3.40.50.300">
    <property type="entry name" value="P-loop containing nucleotide triphosphate hydrolases"/>
    <property type="match status" value="2"/>
</dbReference>
<evidence type="ECO:0000259" key="11">
    <source>
        <dbReference type="PROSITE" id="PS51194"/>
    </source>
</evidence>
<keyword evidence="5" id="KW-0347">Helicase</keyword>
<dbReference type="SMART" id="SM00490">
    <property type="entry name" value="HELICc"/>
    <property type="match status" value="1"/>
</dbReference>
<dbReference type="InterPro" id="IPR048635">
    <property type="entry name" value="MFD_D3"/>
</dbReference>
<dbReference type="Proteomes" id="UP000502681">
    <property type="component" value="Chromosome"/>
</dbReference>
<dbReference type="CDD" id="cd18810">
    <property type="entry name" value="SF2_C_TRCF"/>
    <property type="match status" value="1"/>
</dbReference>
<dbReference type="SUPFAM" id="SSF143517">
    <property type="entry name" value="TRCF domain-like"/>
    <property type="match status" value="1"/>
</dbReference>
<dbReference type="Pfam" id="PF00271">
    <property type="entry name" value="Helicase_C"/>
    <property type="match status" value="1"/>
</dbReference>
<organism evidence="12 13">
    <name type="scientific">Pectobacterium punjabense</name>
    <dbReference type="NCBI Taxonomy" id="2108399"/>
    <lineage>
        <taxon>Bacteria</taxon>
        <taxon>Pseudomonadati</taxon>
        <taxon>Pseudomonadota</taxon>
        <taxon>Gammaproteobacteria</taxon>
        <taxon>Enterobacterales</taxon>
        <taxon>Pectobacteriaceae</taxon>
        <taxon>Pectobacterium</taxon>
    </lineage>
</organism>
<dbReference type="NCBIfam" id="TIGR00580">
    <property type="entry name" value="mfd"/>
    <property type="match status" value="1"/>
</dbReference>
<dbReference type="PROSITE" id="PS51192">
    <property type="entry name" value="HELICASE_ATP_BIND_1"/>
    <property type="match status" value="1"/>
</dbReference>
<dbReference type="Gene3D" id="3.90.1150.50">
    <property type="entry name" value="Transcription-repair-coupling factor, D7 domain"/>
    <property type="match status" value="1"/>
</dbReference>
<evidence type="ECO:0000256" key="1">
    <source>
        <dbReference type="ARBA" id="ARBA00022490"/>
    </source>
</evidence>
<evidence type="ECO:0000256" key="6">
    <source>
        <dbReference type="ARBA" id="ARBA00022840"/>
    </source>
</evidence>
<dbReference type="InterPro" id="IPR037235">
    <property type="entry name" value="TRCF-like_C_D7"/>
</dbReference>
<dbReference type="SMART" id="SM00487">
    <property type="entry name" value="DEXDc"/>
    <property type="match status" value="1"/>
</dbReference>
<comment type="subcellular location">
    <subcellularLocation>
        <location evidence="9">Cytoplasm</location>
    </subcellularLocation>
</comment>
<comment type="similarity">
    <text evidence="9">In the N-terminal section; belongs to the UvrB family.</text>
</comment>
<feature type="domain" description="Helicase C-terminal" evidence="11">
    <location>
        <begin position="797"/>
        <end position="951"/>
    </location>
</feature>
<evidence type="ECO:0000313" key="13">
    <source>
        <dbReference type="Proteomes" id="UP000502681"/>
    </source>
</evidence>
<dbReference type="SUPFAM" id="SSF52540">
    <property type="entry name" value="P-loop containing nucleoside triphosphate hydrolases"/>
    <property type="match status" value="4"/>
</dbReference>
<keyword evidence="8 9" id="KW-0234">DNA repair</keyword>
<dbReference type="InterPro" id="IPR001650">
    <property type="entry name" value="Helicase_C-like"/>
</dbReference>
<keyword evidence="7 9" id="KW-0238">DNA-binding</keyword>
<evidence type="ECO:0000256" key="5">
    <source>
        <dbReference type="ARBA" id="ARBA00022806"/>
    </source>
</evidence>
<dbReference type="InterPro" id="IPR014001">
    <property type="entry name" value="Helicase_ATP-bd"/>
</dbReference>
<dbReference type="EMBL" id="CP038498">
    <property type="protein sequence ID" value="QJA22512.1"/>
    <property type="molecule type" value="Genomic_DNA"/>
</dbReference>
<dbReference type="PROSITE" id="PS51194">
    <property type="entry name" value="HELICASE_CTER"/>
    <property type="match status" value="1"/>
</dbReference>
<feature type="domain" description="Helicase ATP-binding" evidence="10">
    <location>
        <begin position="615"/>
        <end position="776"/>
    </location>
</feature>
<dbReference type="EC" id="3.6.4.-" evidence="9"/>